<evidence type="ECO:0000256" key="4">
    <source>
        <dbReference type="ARBA" id="ARBA00023136"/>
    </source>
</evidence>
<name>A0A139BQW8_9PROT</name>
<feature type="domain" description="Protein glycosylation ligase" evidence="8">
    <location>
        <begin position="172"/>
        <end position="197"/>
    </location>
</feature>
<evidence type="ECO:0000256" key="5">
    <source>
        <dbReference type="SAM" id="Phobius"/>
    </source>
</evidence>
<evidence type="ECO:0000256" key="3">
    <source>
        <dbReference type="ARBA" id="ARBA00022989"/>
    </source>
</evidence>
<feature type="transmembrane region" description="Helical" evidence="5">
    <location>
        <begin position="75"/>
        <end position="95"/>
    </location>
</feature>
<evidence type="ECO:0000259" key="7">
    <source>
        <dbReference type="Pfam" id="PF11846"/>
    </source>
</evidence>
<keyword evidence="2 5" id="KW-0812">Transmembrane</keyword>
<dbReference type="InterPro" id="IPR007016">
    <property type="entry name" value="O-antigen_ligase-rel_domated"/>
</dbReference>
<feature type="transmembrane region" description="Helical" evidence="5">
    <location>
        <begin position="47"/>
        <end position="63"/>
    </location>
</feature>
<dbReference type="GO" id="GO:0016020">
    <property type="term" value="C:membrane"/>
    <property type="evidence" value="ECO:0007669"/>
    <property type="project" value="UniProtKB-SubCell"/>
</dbReference>
<dbReference type="PANTHER" id="PTHR37422:SF13">
    <property type="entry name" value="LIPOPOLYSACCHARIDE BIOSYNTHESIS PROTEIN PA4999-RELATED"/>
    <property type="match status" value="1"/>
</dbReference>
<feature type="domain" description="O-antigen ligase-related" evidence="6">
    <location>
        <begin position="210"/>
        <end position="367"/>
    </location>
</feature>
<feature type="transmembrane region" description="Helical" evidence="5">
    <location>
        <begin position="253"/>
        <end position="272"/>
    </location>
</feature>
<dbReference type="EMBL" id="LSLI01000080">
    <property type="protein sequence ID" value="KXS31352.1"/>
    <property type="molecule type" value="Genomic_DNA"/>
</dbReference>
<organism evidence="9 10">
    <name type="scientific">Candidatus Gallionella acididurans</name>
    <dbReference type="NCBI Taxonomy" id="1796491"/>
    <lineage>
        <taxon>Bacteria</taxon>
        <taxon>Pseudomonadati</taxon>
        <taxon>Pseudomonadota</taxon>
        <taxon>Betaproteobacteria</taxon>
        <taxon>Nitrosomonadales</taxon>
        <taxon>Gallionellaceae</taxon>
        <taxon>Gallionella</taxon>
    </lineage>
</organism>
<dbReference type="AlphaFoldDB" id="A0A139BQW8"/>
<keyword evidence="3 5" id="KW-1133">Transmembrane helix</keyword>
<comment type="caution">
    <text evidence="9">The sequence shown here is derived from an EMBL/GenBank/DDBJ whole genome shotgun (WGS) entry which is preliminary data.</text>
</comment>
<feature type="transmembrane region" description="Helical" evidence="5">
    <location>
        <begin position="226"/>
        <end position="241"/>
    </location>
</feature>
<dbReference type="PATRIC" id="fig|1796491.3.peg.2752"/>
<sequence length="600" mass="67289">MLKKSPLSLWLPNNRLAYISLALAGLMFAFPFLHYRHENPLTTFDQEWWSAVLGVLALFVLAIRDLWQQPEIPRIAQLPVALIVVVLLQVSLSKIAYFDQALLFILYLLFAALMMWLGARLRDCFGIEKLAIVLAIFLLTGAELSALIGVMQHFQWHTPLDTVIVMQISPSIYGNLAQPNHFADYIALGLISLGLLFQQRKLKPGYVIVLAVPLLFGLALSGSRSSWLYVLLMVGLAWWWARRDVAMKPLLRYSVLLVAGFVLMNLIAQMSFMLGADSGTDTIQRIIANSGAGDTKGSIRLYIWHEATLMFLQSPWLGVGFGQFAWHHFELLPLLRGGNISGLYNNAHNLIFQLAAETGVAGLLALFVSMWIWLSGLRRATPGAAHWWGYTALGVLAIHSLLEYPLWYAYFLAVAAVLLGAFDETRYRLSMPNLWRFSLLAMLIAGMVSLVHLHADNQRLKDTLEIHPAASDVAATNQRAFKNLSAVEQGSLLSPYAELFIVPLVEVNADRIKQKIALGANVMHFTPIAPIVYRQAFFLAQDGQLEPAKRLLEQAVWSYPGNKDIDKQLFGLAEKDPAHFSALLEFYIQKEQERSRAIHQ</sequence>
<dbReference type="InterPro" id="IPR051533">
    <property type="entry name" value="WaaL-like"/>
</dbReference>
<feature type="transmembrane region" description="Helical" evidence="5">
    <location>
        <begin position="181"/>
        <end position="197"/>
    </location>
</feature>
<keyword evidence="4 5" id="KW-0472">Membrane</keyword>
<dbReference type="InterPro" id="IPR031726">
    <property type="entry name" value="PglL_A"/>
</dbReference>
<reference evidence="9 10" key="1">
    <citation type="submission" date="2016-02" db="EMBL/GenBank/DDBJ databases">
        <authorList>
            <person name="Wen L."/>
            <person name="He K."/>
            <person name="Yang H."/>
        </authorList>
    </citation>
    <scope>NUCLEOTIDE SEQUENCE [LARGE SCALE GENOMIC DNA]</scope>
    <source>
        <strain evidence="9">ShG14-8</strain>
    </source>
</reference>
<comment type="subcellular location">
    <subcellularLocation>
        <location evidence="1">Membrane</location>
        <topology evidence="1">Multi-pass membrane protein</topology>
    </subcellularLocation>
</comment>
<dbReference type="Proteomes" id="UP000070578">
    <property type="component" value="Unassembled WGS sequence"/>
</dbReference>
<feature type="transmembrane region" description="Helical" evidence="5">
    <location>
        <begin position="407"/>
        <end position="422"/>
    </location>
</feature>
<dbReference type="Pfam" id="PF04932">
    <property type="entry name" value="Wzy_C"/>
    <property type="match status" value="1"/>
</dbReference>
<evidence type="ECO:0000259" key="8">
    <source>
        <dbReference type="Pfam" id="PF15864"/>
    </source>
</evidence>
<accession>A0A139BQW8</accession>
<dbReference type="InterPro" id="IPR021797">
    <property type="entry name" value="Wzy_C_2"/>
</dbReference>
<feature type="transmembrane region" description="Helical" evidence="5">
    <location>
        <begin position="385"/>
        <end position="401"/>
    </location>
</feature>
<dbReference type="Pfam" id="PF11846">
    <property type="entry name" value="Wzy_C_2"/>
    <property type="match status" value="1"/>
</dbReference>
<feature type="transmembrane region" description="Helical" evidence="5">
    <location>
        <begin position="130"/>
        <end position="151"/>
    </location>
</feature>
<dbReference type="Pfam" id="PF15864">
    <property type="entry name" value="PglL_A"/>
    <property type="match status" value="1"/>
</dbReference>
<evidence type="ECO:0000313" key="10">
    <source>
        <dbReference type="Proteomes" id="UP000070578"/>
    </source>
</evidence>
<dbReference type="PANTHER" id="PTHR37422">
    <property type="entry name" value="TEICHURONIC ACID BIOSYNTHESIS PROTEIN TUAE"/>
    <property type="match status" value="1"/>
</dbReference>
<evidence type="ECO:0000256" key="2">
    <source>
        <dbReference type="ARBA" id="ARBA00022692"/>
    </source>
</evidence>
<evidence type="ECO:0000259" key="6">
    <source>
        <dbReference type="Pfam" id="PF04932"/>
    </source>
</evidence>
<reference evidence="9 10" key="2">
    <citation type="submission" date="2016-03" db="EMBL/GenBank/DDBJ databases">
        <title>New uncultured bacterium of the family Gallionellaceae from acid mine drainage: description and reconstruction of genome based on metagenomic analysis of microbial community.</title>
        <authorList>
            <person name="Kadnikov V."/>
            <person name="Ivasenko D."/>
            <person name="Beletsky A."/>
            <person name="Mardanov A."/>
            <person name="Danilova E."/>
            <person name="Pimenov N."/>
            <person name="Karnachuk O."/>
            <person name="Ravin N."/>
        </authorList>
    </citation>
    <scope>NUCLEOTIDE SEQUENCE [LARGE SCALE GENOMIC DNA]</scope>
    <source>
        <strain evidence="9">ShG14-8</strain>
    </source>
</reference>
<feature type="transmembrane region" description="Helical" evidence="5">
    <location>
        <begin position="204"/>
        <end position="220"/>
    </location>
</feature>
<evidence type="ECO:0000256" key="1">
    <source>
        <dbReference type="ARBA" id="ARBA00004141"/>
    </source>
</evidence>
<evidence type="ECO:0000313" key="9">
    <source>
        <dbReference type="EMBL" id="KXS31352.1"/>
    </source>
</evidence>
<feature type="transmembrane region" description="Helical" evidence="5">
    <location>
        <begin position="101"/>
        <end position="118"/>
    </location>
</feature>
<feature type="transmembrane region" description="Helical" evidence="5">
    <location>
        <begin position="350"/>
        <end position="373"/>
    </location>
</feature>
<feature type="transmembrane region" description="Helical" evidence="5">
    <location>
        <begin position="16"/>
        <end position="35"/>
    </location>
</feature>
<feature type="domain" description="Virulence factor membrane-bound polymerase C-terminal" evidence="7">
    <location>
        <begin position="387"/>
        <end position="563"/>
    </location>
</feature>
<proteinExistence type="predicted"/>
<feature type="transmembrane region" description="Helical" evidence="5">
    <location>
        <begin position="434"/>
        <end position="455"/>
    </location>
</feature>
<protein>
    <submittedName>
        <fullName evidence="9">O-antigen polymerase</fullName>
    </submittedName>
</protein>
<gene>
    <name evidence="9" type="ORF">AWT59_2525</name>
</gene>